<evidence type="ECO:0000313" key="2">
    <source>
        <dbReference type="Proteomes" id="UP000594014"/>
    </source>
</evidence>
<keyword evidence="1" id="KW-0808">Transferase</keyword>
<evidence type="ECO:0000313" key="1">
    <source>
        <dbReference type="EMBL" id="QOX62821.1"/>
    </source>
</evidence>
<keyword evidence="2" id="KW-1185">Reference proteome</keyword>
<proteinExistence type="predicted"/>
<organism evidence="1 2">
    <name type="scientific">Anoxybacterium hadale</name>
    <dbReference type="NCBI Taxonomy" id="3408580"/>
    <lineage>
        <taxon>Bacteria</taxon>
        <taxon>Bacillati</taxon>
        <taxon>Bacillota</taxon>
        <taxon>Clostridia</taxon>
        <taxon>Peptostreptococcales</taxon>
        <taxon>Anaerovoracaceae</taxon>
        <taxon>Anoxybacterium</taxon>
    </lineage>
</organism>
<gene>
    <name evidence="1" type="ORF">FRZ06_05405</name>
</gene>
<protein>
    <submittedName>
        <fullName evidence="1">Dihydroxyacetone kinase subunit DhaK</fullName>
    </submittedName>
</protein>
<accession>A0ACD1A942</accession>
<name>A0ACD1A942_9FIRM</name>
<dbReference type="EMBL" id="CP042469">
    <property type="protein sequence ID" value="QOX62821.1"/>
    <property type="molecule type" value="Genomic_DNA"/>
</dbReference>
<sequence length="334" mass="35743">MQRIINNPDLVVEDMLKGFLKNHKDIVAETENPRVIKYVNAPAAGKVGIVTGGGSGHKPAFIGYIGKNMVDAVAVGEIFSSPTAKAFFEAFKEADGGKGIACLYGNYAGDNMNVKMAKQMAEMEGLEVKTVVANDDVASAPKEESQKRRGVAGEILMWKVGGAKAAKGGSLDEVIAAAQKAIDNTKSVGIGITPCTIPSVGKPNFQIKEGTMEVGIGHHGEPGIKVADLATADEMAQIMLDIILPDQPFESGDEVVVLLSGLGATPIMEGYIVYNKVEQILSEKGIKVHRSYVGNYFTSLEMMGVTLTLMKLDDELKELIDMEVDTMGMKQFQK</sequence>
<reference evidence="1" key="1">
    <citation type="submission" date="2019-08" db="EMBL/GenBank/DDBJ databases">
        <title>Genome sequence of Clostridiales bacterium MT110.</title>
        <authorList>
            <person name="Cao J."/>
        </authorList>
    </citation>
    <scope>NUCLEOTIDE SEQUENCE</scope>
    <source>
        <strain evidence="1">MT110</strain>
    </source>
</reference>
<keyword evidence="1" id="KW-0418">Kinase</keyword>
<dbReference type="Proteomes" id="UP000594014">
    <property type="component" value="Chromosome"/>
</dbReference>